<evidence type="ECO:0000259" key="1">
    <source>
        <dbReference type="PROSITE" id="PS50280"/>
    </source>
</evidence>
<dbReference type="PANTHER" id="PTHR13271">
    <property type="entry name" value="UNCHARACTERIZED PUTATIVE METHYLTRANSFERASE"/>
    <property type="match status" value="1"/>
</dbReference>
<feature type="domain" description="SET" evidence="1">
    <location>
        <begin position="22"/>
        <end position="112"/>
    </location>
</feature>
<organism evidence="2">
    <name type="scientific">Pipa carvalhoi</name>
    <name type="common">Carvalho's Surinam toad</name>
    <dbReference type="NCBI Taxonomy" id="191480"/>
    <lineage>
        <taxon>Eukaryota</taxon>
        <taxon>Metazoa</taxon>
        <taxon>Chordata</taxon>
        <taxon>Craniata</taxon>
        <taxon>Vertebrata</taxon>
        <taxon>Euteleostomi</taxon>
        <taxon>Amphibia</taxon>
        <taxon>Batrachia</taxon>
        <taxon>Anura</taxon>
        <taxon>Pipoidea</taxon>
        <taxon>Pipidae</taxon>
        <taxon>Pipinae</taxon>
        <taxon>Pipa</taxon>
    </lineage>
</organism>
<dbReference type="InterPro" id="IPR046341">
    <property type="entry name" value="SET_dom_sf"/>
</dbReference>
<dbReference type="Pfam" id="PF00856">
    <property type="entry name" value="SET"/>
    <property type="match status" value="1"/>
</dbReference>
<dbReference type="SUPFAM" id="SSF82199">
    <property type="entry name" value="SET domain"/>
    <property type="match status" value="1"/>
</dbReference>
<dbReference type="GO" id="GO:0032259">
    <property type="term" value="P:methylation"/>
    <property type="evidence" value="ECO:0007669"/>
    <property type="project" value="UniProtKB-KW"/>
</dbReference>
<feature type="non-terminal residue" evidence="2">
    <location>
        <position position="132"/>
    </location>
</feature>
<dbReference type="InterPro" id="IPR001214">
    <property type="entry name" value="SET_dom"/>
</dbReference>
<dbReference type="GO" id="GO:0005634">
    <property type="term" value="C:nucleus"/>
    <property type="evidence" value="ECO:0007669"/>
    <property type="project" value="TreeGrafter"/>
</dbReference>
<keyword evidence="2" id="KW-0808">Transferase</keyword>
<name>G5E383_9PIPI</name>
<feature type="non-terminal residue" evidence="2">
    <location>
        <position position="1"/>
    </location>
</feature>
<dbReference type="PROSITE" id="PS50280">
    <property type="entry name" value="SET"/>
    <property type="match status" value="1"/>
</dbReference>
<evidence type="ECO:0000313" key="2">
    <source>
        <dbReference type="EMBL" id="AEQ17228.1"/>
    </source>
</evidence>
<proteinExistence type="evidence at transcript level"/>
<dbReference type="FunFam" id="3.90.1410.10:FF:000018">
    <property type="entry name" value="N-lysine methyltransferase SETD6 isoform X2"/>
    <property type="match status" value="1"/>
</dbReference>
<reference evidence="2" key="1">
    <citation type="submission" date="2011-09" db="EMBL/GenBank/DDBJ databases">
        <title>The odds of duplicate gene persistence after polyploidization.</title>
        <authorList>
            <person name="Chain F.J.J."/>
            <person name="Evans B.J."/>
            <person name="Dushoff J."/>
        </authorList>
    </citation>
    <scope>NUCLEOTIDE SEQUENCE</scope>
    <source>
        <tissue evidence="2">Liver</tissue>
    </source>
</reference>
<dbReference type="Gene3D" id="3.90.1410.10">
    <property type="entry name" value="set domain protein methyltransferase, domain 1"/>
    <property type="match status" value="2"/>
</dbReference>
<dbReference type="PANTHER" id="PTHR13271:SF34">
    <property type="entry name" value="N-LYSINE METHYLTRANSFERASE SETD6"/>
    <property type="match status" value="1"/>
</dbReference>
<dbReference type="InterPro" id="IPR050600">
    <property type="entry name" value="SETD3_SETD6_MTase"/>
</dbReference>
<accession>G5E383</accession>
<keyword evidence="2" id="KW-0489">Methyltransferase</keyword>
<dbReference type="GO" id="GO:0016279">
    <property type="term" value="F:protein-lysine N-methyltransferase activity"/>
    <property type="evidence" value="ECO:0007669"/>
    <property type="project" value="TreeGrafter"/>
</dbReference>
<sequence length="132" mass="14926">QNAHPISCFLSWCEMMGLELNPKVYISTEGTVSQYGMLAREDLPTGELLFVVPRSAILSQNTTRIPPMMVPVADLLNHVTQHNAHLEFTPDCLRMITVKPVQAGQEVFNTYGQMANWQLLHMYGFTEPHPQN</sequence>
<dbReference type="AlphaFoldDB" id="G5E383"/>
<dbReference type="EMBL" id="JP287847">
    <property type="protein sequence ID" value="AEQ17228.1"/>
    <property type="molecule type" value="mRNA"/>
</dbReference>
<protein>
    <submittedName>
        <fullName evidence="2">Putative n-lysine methyltransferase setd6</fullName>
    </submittedName>
</protein>